<organism evidence="1 2">
    <name type="scientific">Thermovenabulum gondwanense</name>
    <dbReference type="NCBI Taxonomy" id="520767"/>
    <lineage>
        <taxon>Bacteria</taxon>
        <taxon>Bacillati</taxon>
        <taxon>Bacillota</taxon>
        <taxon>Clostridia</taxon>
        <taxon>Thermosediminibacterales</taxon>
        <taxon>Thermosediminibacteraceae</taxon>
        <taxon>Thermovenabulum</taxon>
    </lineage>
</organism>
<accession>A0A162M8R1</accession>
<reference evidence="1 2" key="1">
    <citation type="submission" date="2015-12" db="EMBL/GenBank/DDBJ databases">
        <title>Draft genome of Thermovenabulum gondwanense isolated from a red thermophilic microbial mat colonisisng an outflow channel of a bore well.</title>
        <authorList>
            <person name="Patel B.K."/>
        </authorList>
    </citation>
    <scope>NUCLEOTIDE SEQUENCE [LARGE SCALE GENOMIC DNA]</scope>
    <source>
        <strain evidence="1 2">R270</strain>
    </source>
</reference>
<dbReference type="EMBL" id="LOHZ01000042">
    <property type="protein sequence ID" value="KYO64547.1"/>
    <property type="molecule type" value="Genomic_DNA"/>
</dbReference>
<evidence type="ECO:0000313" key="2">
    <source>
        <dbReference type="Proteomes" id="UP000075737"/>
    </source>
</evidence>
<dbReference type="STRING" id="520767.ATZ99_19830"/>
<evidence type="ECO:0000313" key="1">
    <source>
        <dbReference type="EMBL" id="KYO64547.1"/>
    </source>
</evidence>
<name>A0A162M8R1_9FIRM</name>
<keyword evidence="2" id="KW-1185">Reference proteome</keyword>
<proteinExistence type="predicted"/>
<gene>
    <name evidence="1" type="ORF">ATZ99_19830</name>
</gene>
<dbReference type="Gene3D" id="1.10.287.1080">
    <property type="entry name" value="MazG-like"/>
    <property type="match status" value="1"/>
</dbReference>
<protein>
    <submittedName>
        <fullName evidence="1">Uncharacterized protein</fullName>
    </submittedName>
</protein>
<sequence length="165" mass="19489">MFSPYRPGFFYLIILTKDKYYNLLFIKRVVEVELKKAMELIWENRKYETQDPKEAISHLNEEVAESLKALMRGETSKAKRELEDALSCLFIALRVMEIDPEEAVNRQIAQMRKRQGRTMIFKRDRVEIYVDGELKGGWSLGCEEDIKEAEKIAKEFGCHIIYEEK</sequence>
<dbReference type="Proteomes" id="UP000075737">
    <property type="component" value="Unassembled WGS sequence"/>
</dbReference>
<dbReference type="AlphaFoldDB" id="A0A162M8R1"/>
<dbReference type="SUPFAM" id="SSF101386">
    <property type="entry name" value="all-alpha NTP pyrophosphatases"/>
    <property type="match status" value="1"/>
</dbReference>
<comment type="caution">
    <text evidence="1">The sequence shown here is derived from an EMBL/GenBank/DDBJ whole genome shotgun (WGS) entry which is preliminary data.</text>
</comment>